<accession>A0A226F141</accession>
<dbReference type="GO" id="GO:0005737">
    <property type="term" value="C:cytoplasm"/>
    <property type="evidence" value="ECO:0007669"/>
    <property type="project" value="TreeGrafter"/>
</dbReference>
<evidence type="ECO:0000313" key="11">
    <source>
        <dbReference type="Proteomes" id="UP000198287"/>
    </source>
</evidence>
<evidence type="ECO:0000256" key="3">
    <source>
        <dbReference type="ARBA" id="ARBA00022840"/>
    </source>
</evidence>
<dbReference type="InterPro" id="IPR036961">
    <property type="entry name" value="Kinesin_motor_dom_sf"/>
</dbReference>
<evidence type="ECO:0000256" key="5">
    <source>
        <dbReference type="ARBA" id="ARBA00023175"/>
    </source>
</evidence>
<feature type="transmembrane region" description="Helical" evidence="8">
    <location>
        <begin position="432"/>
        <end position="450"/>
    </location>
</feature>
<dbReference type="SUPFAM" id="SSF52540">
    <property type="entry name" value="P-loop containing nucleoside triphosphate hydrolases"/>
    <property type="match status" value="1"/>
</dbReference>
<dbReference type="Gene3D" id="1.20.120.720">
    <property type="entry name" value="Myosin VI head, motor domain, U50 subdomain"/>
    <property type="match status" value="1"/>
</dbReference>
<organism evidence="10 11">
    <name type="scientific">Folsomia candida</name>
    <name type="common">Springtail</name>
    <dbReference type="NCBI Taxonomy" id="158441"/>
    <lineage>
        <taxon>Eukaryota</taxon>
        <taxon>Metazoa</taxon>
        <taxon>Ecdysozoa</taxon>
        <taxon>Arthropoda</taxon>
        <taxon>Hexapoda</taxon>
        <taxon>Collembola</taxon>
        <taxon>Entomobryomorpha</taxon>
        <taxon>Isotomoidea</taxon>
        <taxon>Isotomidae</taxon>
        <taxon>Proisotominae</taxon>
        <taxon>Folsomia</taxon>
    </lineage>
</organism>
<keyword evidence="11" id="KW-1185">Reference proteome</keyword>
<comment type="similarity">
    <text evidence="1 7">Belongs to the TRAFAC class myosin-kinesin ATPase superfamily. Myosin family.</text>
</comment>
<evidence type="ECO:0000256" key="2">
    <source>
        <dbReference type="ARBA" id="ARBA00022741"/>
    </source>
</evidence>
<keyword evidence="2 7" id="KW-0547">Nucleotide-binding</keyword>
<dbReference type="GO" id="GO:0016459">
    <property type="term" value="C:myosin complex"/>
    <property type="evidence" value="ECO:0007669"/>
    <property type="project" value="UniProtKB-KW"/>
</dbReference>
<reference evidence="10 11" key="1">
    <citation type="submission" date="2015-12" db="EMBL/GenBank/DDBJ databases">
        <title>The genome of Folsomia candida.</title>
        <authorList>
            <person name="Faddeeva A."/>
            <person name="Derks M.F."/>
            <person name="Anvar Y."/>
            <person name="Smit S."/>
            <person name="Van Straalen N."/>
            <person name="Roelofs D."/>
        </authorList>
    </citation>
    <scope>NUCLEOTIDE SEQUENCE [LARGE SCALE GENOMIC DNA]</scope>
    <source>
        <strain evidence="10 11">VU population</strain>
        <tissue evidence="10">Whole body</tissue>
    </source>
</reference>
<keyword evidence="4 7" id="KW-0518">Myosin</keyword>
<dbReference type="GO" id="GO:0007015">
    <property type="term" value="P:actin filament organization"/>
    <property type="evidence" value="ECO:0007669"/>
    <property type="project" value="TreeGrafter"/>
</dbReference>
<dbReference type="GO" id="GO:0051015">
    <property type="term" value="F:actin filament binding"/>
    <property type="evidence" value="ECO:0007669"/>
    <property type="project" value="TreeGrafter"/>
</dbReference>
<protein>
    <submittedName>
        <fullName evidence="10">Unconventional myosin-If</fullName>
    </submittedName>
</protein>
<evidence type="ECO:0000259" key="9">
    <source>
        <dbReference type="PROSITE" id="PS51456"/>
    </source>
</evidence>
<keyword evidence="8" id="KW-0812">Transmembrane</keyword>
<evidence type="ECO:0000256" key="1">
    <source>
        <dbReference type="ARBA" id="ARBA00008314"/>
    </source>
</evidence>
<feature type="domain" description="Myosin motor" evidence="9">
    <location>
        <begin position="13"/>
        <end position="466"/>
    </location>
</feature>
<dbReference type="PANTHER" id="PTHR13140">
    <property type="entry name" value="MYOSIN"/>
    <property type="match status" value="1"/>
</dbReference>
<keyword evidence="5 7" id="KW-0505">Motor protein</keyword>
<dbReference type="FunFam" id="3.40.850.10:FF:000101">
    <property type="entry name" value="Slow myosin heavy chain 2"/>
    <property type="match status" value="1"/>
</dbReference>
<dbReference type="InterPro" id="IPR027417">
    <property type="entry name" value="P-loop_NTPase"/>
</dbReference>
<dbReference type="GO" id="GO:0006897">
    <property type="term" value="P:endocytosis"/>
    <property type="evidence" value="ECO:0007669"/>
    <property type="project" value="TreeGrafter"/>
</dbReference>
<dbReference type="AlphaFoldDB" id="A0A226F141"/>
<keyword evidence="8" id="KW-1133">Transmembrane helix</keyword>
<dbReference type="GO" id="GO:0005886">
    <property type="term" value="C:plasma membrane"/>
    <property type="evidence" value="ECO:0007669"/>
    <property type="project" value="TreeGrafter"/>
</dbReference>
<dbReference type="PROSITE" id="PS51456">
    <property type="entry name" value="MYOSIN_MOTOR"/>
    <property type="match status" value="1"/>
</dbReference>
<dbReference type="GO" id="GO:0005524">
    <property type="term" value="F:ATP binding"/>
    <property type="evidence" value="ECO:0007669"/>
    <property type="project" value="UniProtKB-UniRule"/>
</dbReference>
<dbReference type="SMART" id="SM00242">
    <property type="entry name" value="MYSc"/>
    <property type="match status" value="1"/>
</dbReference>
<keyword evidence="6 7" id="KW-0009">Actin-binding</keyword>
<dbReference type="GO" id="GO:0000146">
    <property type="term" value="F:microfilament motor activity"/>
    <property type="evidence" value="ECO:0007669"/>
    <property type="project" value="TreeGrafter"/>
</dbReference>
<dbReference type="EMBL" id="LNIX01000001">
    <property type="protein sequence ID" value="OXA63198.1"/>
    <property type="molecule type" value="Genomic_DNA"/>
</dbReference>
<comment type="caution">
    <text evidence="10">The sequence shown here is derived from an EMBL/GenBank/DDBJ whole genome shotgun (WGS) entry which is preliminary data.</text>
</comment>
<comment type="caution">
    <text evidence="7">Lacks conserved residue(s) required for the propagation of feature annotation.</text>
</comment>
<dbReference type="OrthoDB" id="6108017at2759"/>
<feature type="binding site" evidence="7">
    <location>
        <begin position="106"/>
        <end position="113"/>
    </location>
    <ligand>
        <name>ATP</name>
        <dbReference type="ChEBI" id="CHEBI:30616"/>
    </ligand>
</feature>
<evidence type="ECO:0000256" key="8">
    <source>
        <dbReference type="SAM" id="Phobius"/>
    </source>
</evidence>
<evidence type="ECO:0000313" key="10">
    <source>
        <dbReference type="EMBL" id="OXA63198.1"/>
    </source>
</evidence>
<dbReference type="Gene3D" id="3.40.850.10">
    <property type="entry name" value="Kinesin motor domain"/>
    <property type="match status" value="1"/>
</dbReference>
<gene>
    <name evidence="10" type="ORF">Fcan01_02318</name>
</gene>
<dbReference type="STRING" id="158441.A0A226F141"/>
<proteinExistence type="inferred from homology"/>
<keyword evidence="8" id="KW-0472">Membrane</keyword>
<name>A0A226F141_FOLCA</name>
<dbReference type="GO" id="GO:0005902">
    <property type="term" value="C:microvillus"/>
    <property type="evidence" value="ECO:0007669"/>
    <property type="project" value="TreeGrafter"/>
</dbReference>
<evidence type="ECO:0000256" key="7">
    <source>
        <dbReference type="PROSITE-ProRule" id="PRU00782"/>
    </source>
</evidence>
<dbReference type="Pfam" id="PF00063">
    <property type="entry name" value="Myosin_head"/>
    <property type="match status" value="1"/>
</dbReference>
<dbReference type="OMA" id="KYIQIVF"/>
<dbReference type="InterPro" id="IPR001609">
    <property type="entry name" value="Myosin_head_motor_dom-like"/>
</dbReference>
<evidence type="ECO:0000256" key="6">
    <source>
        <dbReference type="ARBA" id="ARBA00023203"/>
    </source>
</evidence>
<evidence type="ECO:0000256" key="4">
    <source>
        <dbReference type="ARBA" id="ARBA00023123"/>
    </source>
</evidence>
<dbReference type="PANTHER" id="PTHR13140:SF729">
    <property type="entry name" value="UNCONVENTIONAL MYOSIN-IE"/>
    <property type="match status" value="1"/>
</dbReference>
<keyword evidence="3 7" id="KW-0067">ATP-binding</keyword>
<sequence length="466" mass="53095">MVYHWQSLNTKVSGVDDMTLLSKINDDSIVENLKKRFMDDWIFTYIGPVLISVNPFKNMPYFGENEIFMYQGAAQYENRPHIYSTADNMYRNMLIDCENQCLIISGESGAGKTVCAKYVMNYISKVSGGGALVQHIKDVILESNPLLEAFGNAKTVRNNNSSRFGKYVEIIFGLGGQPTGGKISNFLLEKSRVVSIGSQERSFHIFYQLCLGANEPLRSELGLSQPNNFFYLNQSPCMTVEGTNDANDFRETLNAMTVVGMQEAEQRDIFRVVAAILLIGNIQFHESENYASITNRRALERPAALLEIDSELLGTKLVSRVIDGKWGRQTDRIEMTLGIEQSLYTRDALSKALYTRIFDFLVQRTNQAMVTPTQGYTMGILDIYGFEIFQNNGFQQFCINFVNEKLQQIFIELTLKAEQVSTVVKIYFIQDIFDQITGSIFFLWLFLYFLKFIGDWSNAFIKPNMD</sequence>
<dbReference type="Proteomes" id="UP000198287">
    <property type="component" value="Unassembled WGS sequence"/>
</dbReference>
<dbReference type="Gene3D" id="1.20.58.530">
    <property type="match status" value="1"/>
</dbReference>
<dbReference type="PRINTS" id="PR00193">
    <property type="entry name" value="MYOSINHEAVY"/>
</dbReference>